<dbReference type="Proteomes" id="UP000585272">
    <property type="component" value="Unassembled WGS sequence"/>
</dbReference>
<evidence type="ECO:0000313" key="4">
    <source>
        <dbReference type="Proteomes" id="UP000585272"/>
    </source>
</evidence>
<dbReference type="AlphaFoldDB" id="A0A840IBF9"/>
<sequence length="482" mass="50305">MQQLQRALRRGALAAVLATAVAPGAASADSIVFVKDHDVWLAEPDGSAQHRVTSDGTADNPYRSPSQSDDGTIVTVRAQPNNGPLLKLRQNGEALGEIRLPPMVAGPLSPHISPDGRLVAYEEANGDPTGWLSTDVYYSRTDAYTPRATFGSPGRGARGPSWIDSGRALVGVGNLATTHAPGQPATTWWDDWDHWDRFGGGGNLEDGEYAAGTVVFARGYQQIDNQLIVYRAAGGFATLPTPICSFSDPADGPLGRHFADPTLSADGRRLWWQEGDGVWTAPLPAGDDCAEIRPRLLIPGASEPDWSPAAVNPGPRPAPREPAPGPEPDPQPVPRTGGPGRSGRSGRAGGPGRADRSGRSGRAGRPGRSGGGRPGGGSSATVRARLAATPRIGAALRGGLRLRMTTQAAGTVRATARHGGAIVARGSGRARGAGTTTVALRFTRAGRRELRAARRARLALRVSFAARGAAPATRTVAVTLRR</sequence>
<feature type="compositionally biased region" description="Gly residues" evidence="1">
    <location>
        <begin position="367"/>
        <end position="378"/>
    </location>
</feature>
<evidence type="ECO:0008006" key="5">
    <source>
        <dbReference type="Google" id="ProtNLM"/>
    </source>
</evidence>
<feature type="compositionally biased region" description="Pro residues" evidence="1">
    <location>
        <begin position="314"/>
        <end position="333"/>
    </location>
</feature>
<name>A0A840IBF9_9ACTN</name>
<gene>
    <name evidence="3" type="ORF">BDZ31_001815</name>
</gene>
<accession>A0A840IBF9</accession>
<keyword evidence="2" id="KW-0732">Signal</keyword>
<reference evidence="3 4" key="1">
    <citation type="submission" date="2020-08" db="EMBL/GenBank/DDBJ databases">
        <title>Genomic Encyclopedia of Archaeal and Bacterial Type Strains, Phase II (KMG-II): from individual species to whole genera.</title>
        <authorList>
            <person name="Goeker M."/>
        </authorList>
    </citation>
    <scope>NUCLEOTIDE SEQUENCE [LARGE SCALE GENOMIC DNA]</scope>
    <source>
        <strain evidence="3 4">DSM 23288</strain>
    </source>
</reference>
<dbReference type="EMBL" id="JACHNU010000002">
    <property type="protein sequence ID" value="MBB4662229.1"/>
    <property type="molecule type" value="Genomic_DNA"/>
</dbReference>
<organism evidence="3 4">
    <name type="scientific">Conexibacter arvalis</name>
    <dbReference type="NCBI Taxonomy" id="912552"/>
    <lineage>
        <taxon>Bacteria</taxon>
        <taxon>Bacillati</taxon>
        <taxon>Actinomycetota</taxon>
        <taxon>Thermoleophilia</taxon>
        <taxon>Solirubrobacterales</taxon>
        <taxon>Conexibacteraceae</taxon>
        <taxon>Conexibacter</taxon>
    </lineage>
</organism>
<dbReference type="RefSeq" id="WP_183341268.1">
    <property type="nucleotide sequence ID" value="NZ_JACHNU010000002.1"/>
</dbReference>
<dbReference type="InterPro" id="IPR011042">
    <property type="entry name" value="6-blade_b-propeller_TolB-like"/>
</dbReference>
<feature type="region of interest" description="Disordered" evidence="1">
    <location>
        <begin position="45"/>
        <end position="73"/>
    </location>
</feature>
<feature type="chain" id="PRO_5032733437" description="WD40-like Beta Propeller Repeat" evidence="2">
    <location>
        <begin position="29"/>
        <end position="482"/>
    </location>
</feature>
<protein>
    <recommendedName>
        <fullName evidence="5">WD40-like Beta Propeller Repeat</fullName>
    </recommendedName>
</protein>
<evidence type="ECO:0000313" key="3">
    <source>
        <dbReference type="EMBL" id="MBB4662229.1"/>
    </source>
</evidence>
<feature type="compositionally biased region" description="Gly residues" evidence="1">
    <location>
        <begin position="337"/>
        <end position="352"/>
    </location>
</feature>
<evidence type="ECO:0000256" key="1">
    <source>
        <dbReference type="SAM" id="MobiDB-lite"/>
    </source>
</evidence>
<feature type="signal peptide" evidence="2">
    <location>
        <begin position="1"/>
        <end position="28"/>
    </location>
</feature>
<proteinExistence type="predicted"/>
<feature type="compositionally biased region" description="Polar residues" evidence="1">
    <location>
        <begin position="50"/>
        <end position="70"/>
    </location>
</feature>
<dbReference type="SUPFAM" id="SSF69304">
    <property type="entry name" value="Tricorn protease N-terminal domain"/>
    <property type="match status" value="1"/>
</dbReference>
<keyword evidence="4" id="KW-1185">Reference proteome</keyword>
<comment type="caution">
    <text evidence="3">The sequence shown here is derived from an EMBL/GenBank/DDBJ whole genome shotgun (WGS) entry which is preliminary data.</text>
</comment>
<feature type="region of interest" description="Disordered" evidence="1">
    <location>
        <begin position="299"/>
        <end position="380"/>
    </location>
</feature>
<dbReference type="Gene3D" id="2.120.10.30">
    <property type="entry name" value="TolB, C-terminal domain"/>
    <property type="match status" value="1"/>
</dbReference>
<evidence type="ECO:0000256" key="2">
    <source>
        <dbReference type="SAM" id="SignalP"/>
    </source>
</evidence>